<feature type="transmembrane region" description="Helical" evidence="1">
    <location>
        <begin position="12"/>
        <end position="31"/>
    </location>
</feature>
<dbReference type="PhylomeDB" id="Q9UAX3"/>
<dbReference type="Pfam" id="PF10319">
    <property type="entry name" value="7TM_GPCR_Srj"/>
    <property type="match status" value="1"/>
</dbReference>
<protein>
    <submittedName>
        <fullName evidence="2">Serpentine Receptor, class J</fullName>
    </submittedName>
</protein>
<dbReference type="WormBase" id="Y40B10B.2a">
    <property type="protein sequence ID" value="CE47640"/>
    <property type="gene ID" value="WBGene00005603"/>
    <property type="gene designation" value="srj-15"/>
</dbReference>
<name>Q9UAX3_CAEEL</name>
<evidence type="ECO:0000256" key="1">
    <source>
        <dbReference type="SAM" id="Phobius"/>
    </source>
</evidence>
<feature type="transmembrane region" description="Helical" evidence="1">
    <location>
        <begin position="299"/>
        <end position="321"/>
    </location>
</feature>
<dbReference type="GeneID" id="191936"/>
<dbReference type="UCSC" id="Y40B10B.2">
    <property type="organism name" value="c. elegans"/>
</dbReference>
<keyword evidence="3" id="KW-1185">Reference proteome</keyword>
<organism evidence="2 3">
    <name type="scientific">Caenorhabditis elegans</name>
    <dbReference type="NCBI Taxonomy" id="6239"/>
    <lineage>
        <taxon>Eukaryota</taxon>
        <taxon>Metazoa</taxon>
        <taxon>Ecdysozoa</taxon>
        <taxon>Nematoda</taxon>
        <taxon>Chromadorea</taxon>
        <taxon>Rhabditida</taxon>
        <taxon>Rhabditina</taxon>
        <taxon>Rhabditomorpha</taxon>
        <taxon>Rhabditoidea</taxon>
        <taxon>Rhabditidae</taxon>
        <taxon>Peloderinae</taxon>
        <taxon>Caenorhabditis</taxon>
    </lineage>
</organism>
<feature type="transmembrane region" description="Helical" evidence="1">
    <location>
        <begin position="106"/>
        <end position="131"/>
    </location>
</feature>
<feature type="transmembrane region" description="Helical" evidence="1">
    <location>
        <begin position="262"/>
        <end position="287"/>
    </location>
</feature>
<dbReference type="Proteomes" id="UP000001940">
    <property type="component" value="Chromosome V"/>
</dbReference>
<keyword evidence="1" id="KW-1133">Transmembrane helix</keyword>
<reference evidence="2 3" key="1">
    <citation type="journal article" date="1998" name="Science">
        <title>Genome sequence of the nematode C. elegans: a platform for investigating biology.</title>
        <authorList>
            <consortium name="The C. elegans sequencing consortium"/>
            <person name="Sulson J.E."/>
            <person name="Waterston R."/>
        </authorList>
    </citation>
    <scope>NUCLEOTIDE SEQUENCE [LARGE SCALE GENOMIC DNA]</scope>
    <source>
        <strain evidence="2 3">Bristol N2</strain>
    </source>
</reference>
<gene>
    <name evidence="2 4" type="primary">srj-15</name>
    <name evidence="2" type="ORF">CELE_Y40B10B.2</name>
    <name evidence="4" type="ORF">Y40B10B.2</name>
</gene>
<dbReference type="HOGENOM" id="CLU_036335_0_0_1"/>
<feature type="transmembrane region" description="Helical" evidence="1">
    <location>
        <begin position="43"/>
        <end position="65"/>
    </location>
</feature>
<dbReference type="OrthoDB" id="5788320at2759"/>
<keyword evidence="1" id="KW-0472">Membrane</keyword>
<dbReference type="InterPro" id="IPR019423">
    <property type="entry name" value="7TM_GPCR_serpentine_rcpt_Srj"/>
</dbReference>
<dbReference type="Bgee" id="WBGene00005603">
    <property type="expression patterns" value="Expressed in embryo"/>
</dbReference>
<accession>Q9UAX3</accession>
<dbReference type="FunCoup" id="Q9UAX3">
    <property type="interactions" value="2"/>
</dbReference>
<dbReference type="ExpressionAtlas" id="Q9UAX3">
    <property type="expression patterns" value="differential"/>
</dbReference>
<proteinExistence type="predicted"/>
<dbReference type="InParanoid" id="Q9UAX3"/>
<keyword evidence="2" id="KW-0675">Receptor</keyword>
<evidence type="ECO:0000313" key="2">
    <source>
        <dbReference type="EMBL" id="CCD74315.2"/>
    </source>
</evidence>
<dbReference type="PANTHER" id="PTHR45907">
    <property type="entry name" value="SERPENTINE RECEPTOR, CLASS J"/>
    <property type="match status" value="1"/>
</dbReference>
<dbReference type="eggNOG" id="ENOG502R9SU">
    <property type="taxonomic scope" value="Eukaryota"/>
</dbReference>
<dbReference type="RefSeq" id="NP_503539.2">
    <property type="nucleotide sequence ID" value="NM_071138.2"/>
</dbReference>
<dbReference type="PIR" id="T33989">
    <property type="entry name" value="T33989"/>
</dbReference>
<dbReference type="EMBL" id="BX284605">
    <property type="protein sequence ID" value="CCD74315.2"/>
    <property type="molecule type" value="Genomic_DNA"/>
</dbReference>
<dbReference type="PaxDb" id="6239-Y40B10B.2"/>
<sequence>MYIHWTNHYFPKIFGILSFVANPIFMYLIVTEQKSNSIGKYRFLIFFFAIFDMSYSTVELLAPVVRLRFGIFSVFEDNLQGIHGTGAAFVVCLTDGPFYGIKNLHLAQLAVSIRCGCISLSYGILIIHFIYRYITLFFPKLVASIFQSTGCICIFLFFITHGIVWAGVCELFLYGDNEMRDYIRDAFQKDYGVDSYDIAFLGAIYMEASDQVVERSWAGILILTGISTYAVSLYIALGYKIMKKLRDNPAMSVTTKNMHKQLFRALSVQTIIPICISFSPCLVAWYGPVLGFDLGMWNNYLGVIALSAFPFMDPVAIILLLPAYRNRVFGVVPKAPVIVPTLVTRSSHRWTTTANVLAH</sequence>
<dbReference type="AlphaFoldDB" id="Q9UAX3"/>
<feature type="transmembrane region" description="Helical" evidence="1">
    <location>
        <begin position="217"/>
        <end position="241"/>
    </location>
</feature>
<dbReference type="SUPFAM" id="SSF81321">
    <property type="entry name" value="Family A G protein-coupled receptor-like"/>
    <property type="match status" value="1"/>
</dbReference>
<dbReference type="OMA" id="WSTICEL"/>
<evidence type="ECO:0000313" key="3">
    <source>
        <dbReference type="Proteomes" id="UP000001940"/>
    </source>
</evidence>
<dbReference type="PANTHER" id="PTHR45907:SF16">
    <property type="entry name" value="SERPENTINE RECEPTOR, CLASS J"/>
    <property type="match status" value="1"/>
</dbReference>
<feature type="transmembrane region" description="Helical" evidence="1">
    <location>
        <begin position="152"/>
        <end position="174"/>
    </location>
</feature>
<keyword evidence="1" id="KW-0812">Transmembrane</keyword>
<dbReference type="AGR" id="WB:WBGene00005603"/>
<dbReference type="CTD" id="191936"/>
<evidence type="ECO:0000313" key="4">
    <source>
        <dbReference type="WormBase" id="Y40B10B.2a"/>
    </source>
</evidence>